<dbReference type="SMART" id="SM00220">
    <property type="entry name" value="S_TKc"/>
    <property type="match status" value="1"/>
</dbReference>
<sequence length="853" mass="96224">MEEVAADGAAFVGRAILSGGESVPFISPIATIISEILVLAEKKKEADDNMAEIYRVVNDVSGTVDSLSRRKTSLDSTIRTNLIELKTLLRNLADQTLRYKRMNRASKWMNATKNEENFKKLLGKVDSVTNRLILSLSANTNEIASSNAAALAGNSAKLKENASKLEETSAAVESLKIGQDKMAAKTGFVEHEKHVAVTVLREAEIPQADIKYLESTHFAEGGFGKVWRGNYAGSKVAIKKFDLQNLPESARSVIRKDFTTELGIMYKLRHPCIVAVLGACTSVGDELSLVMELVEKGDLRGLLDKRGEDMDMEVRCSILNDVALGMAYLYGLEPTPVMHRDLKSLNVLVTASWRGKVSDFGLAKKDTSNLFSNASVNSSRGKGLGTTRWKAPEQFGSKKSKKPPFNERSDVYSYGIVMWETLTGLVPFEEYANDEVALPVVQGERPSPEPEGADEEIVRLMERCWEQKNEERPSFEEIKQVTKKYGGVVLERQRSGTLERKARELDEREESLKREQEKSKKEMEELRAKVALAEAKAAEEKSKAAEEMRAKYEEEMRAKYEKEAAEKVAKAEAKAAEEKAAMQKREEERRRTSNARREKEMEEVKAKYEREAAENATKAEAAAEKERLEKERLKKEEDERKARKEREEEERKAKIQPPPPPPSESRNGFKFTSNDQLKKAAKEWVQDKDKAKGKYGKIEDWDVSEVTSFEWLFNEAKEFNEDLSRWDVSNVTSMSWAFNGCSAFNSDLSTWNTSNCTNMFGMFQGCSAFNSDLSTWNTSNCTDMQSMFYGCSAFNSDLSTWNTSNCTDMYRMFYNATSFDSDLSQWNMSKVEDKRDMFKNATAMKASHKPKGV</sequence>
<gene>
    <name evidence="3" type="ORF">TrCOL_g3032</name>
</gene>
<dbReference type="Pfam" id="PF07714">
    <property type="entry name" value="PK_Tyr_Ser-Thr"/>
    <property type="match status" value="1"/>
</dbReference>
<dbReference type="GO" id="GO:0007166">
    <property type="term" value="P:cell surface receptor signaling pathway"/>
    <property type="evidence" value="ECO:0007669"/>
    <property type="project" value="InterPro"/>
</dbReference>
<dbReference type="InterPro" id="IPR005046">
    <property type="entry name" value="DUF285"/>
</dbReference>
<dbReference type="GO" id="GO:0004674">
    <property type="term" value="F:protein serine/threonine kinase activity"/>
    <property type="evidence" value="ECO:0007669"/>
    <property type="project" value="TreeGrafter"/>
</dbReference>
<evidence type="ECO:0000313" key="4">
    <source>
        <dbReference type="Proteomes" id="UP001165065"/>
    </source>
</evidence>
<evidence type="ECO:0000313" key="3">
    <source>
        <dbReference type="EMBL" id="GMI26187.1"/>
    </source>
</evidence>
<dbReference type="Pfam" id="PF03382">
    <property type="entry name" value="DUF285"/>
    <property type="match status" value="1"/>
</dbReference>
<dbReference type="SUPFAM" id="SSF56112">
    <property type="entry name" value="Protein kinase-like (PK-like)"/>
    <property type="match status" value="1"/>
</dbReference>
<dbReference type="InterPro" id="IPR008271">
    <property type="entry name" value="Ser/Thr_kinase_AS"/>
</dbReference>
<name>A0A9W7L2R0_9STRA</name>
<dbReference type="OrthoDB" id="203401at2759"/>
<keyword evidence="4" id="KW-1185">Reference proteome</keyword>
<dbReference type="InterPro" id="IPR059179">
    <property type="entry name" value="MLKL-like_MCAfunc"/>
</dbReference>
<dbReference type="InterPro" id="IPR000719">
    <property type="entry name" value="Prot_kinase_dom"/>
</dbReference>
<dbReference type="EMBL" id="BRYA01000625">
    <property type="protein sequence ID" value="GMI26187.1"/>
    <property type="molecule type" value="Genomic_DNA"/>
</dbReference>
<dbReference type="PANTHER" id="PTHR44329">
    <property type="entry name" value="SERINE/THREONINE-PROTEIN KINASE TNNI3K-RELATED"/>
    <property type="match status" value="1"/>
</dbReference>
<dbReference type="NCBIfam" id="TIGR02167">
    <property type="entry name" value="Liste_lipo_26"/>
    <property type="match status" value="4"/>
</dbReference>
<dbReference type="PRINTS" id="PR00109">
    <property type="entry name" value="TYRKINASE"/>
</dbReference>
<dbReference type="Gene3D" id="1.20.930.20">
    <property type="entry name" value="Adaptor protein Cbl, N-terminal domain"/>
    <property type="match status" value="1"/>
</dbReference>
<feature type="region of interest" description="Disordered" evidence="1">
    <location>
        <begin position="500"/>
        <end position="670"/>
    </location>
</feature>
<dbReference type="CDD" id="cd13999">
    <property type="entry name" value="STKc_MAP3K-like"/>
    <property type="match status" value="1"/>
</dbReference>
<proteinExistence type="predicted"/>
<dbReference type="InterPro" id="IPR036537">
    <property type="entry name" value="Adaptor_Cbl_N_dom_sf"/>
</dbReference>
<organism evidence="3 4">
    <name type="scientific">Triparma columacea</name>
    <dbReference type="NCBI Taxonomy" id="722753"/>
    <lineage>
        <taxon>Eukaryota</taxon>
        <taxon>Sar</taxon>
        <taxon>Stramenopiles</taxon>
        <taxon>Ochrophyta</taxon>
        <taxon>Bolidophyceae</taxon>
        <taxon>Parmales</taxon>
        <taxon>Triparmaceae</taxon>
        <taxon>Triparma</taxon>
    </lineage>
</organism>
<evidence type="ECO:0000259" key="2">
    <source>
        <dbReference type="PROSITE" id="PS50011"/>
    </source>
</evidence>
<feature type="compositionally biased region" description="Basic and acidic residues" evidence="1">
    <location>
        <begin position="500"/>
        <end position="528"/>
    </location>
</feature>
<dbReference type="AlphaFoldDB" id="A0A9W7L2R0"/>
<protein>
    <recommendedName>
        <fullName evidence="2">Protein kinase domain-containing protein</fullName>
    </recommendedName>
</protein>
<feature type="domain" description="Protein kinase" evidence="2">
    <location>
        <begin position="212"/>
        <end position="485"/>
    </location>
</feature>
<dbReference type="InterPro" id="IPR051681">
    <property type="entry name" value="Ser/Thr_Kinases-Pseudokinases"/>
</dbReference>
<dbReference type="CDD" id="cd21037">
    <property type="entry name" value="MLKL_NTD"/>
    <property type="match status" value="1"/>
</dbReference>
<feature type="compositionally biased region" description="Basic and acidic residues" evidence="1">
    <location>
        <begin position="536"/>
        <end position="613"/>
    </location>
</feature>
<dbReference type="Proteomes" id="UP001165065">
    <property type="component" value="Unassembled WGS sequence"/>
</dbReference>
<dbReference type="PROSITE" id="PS00108">
    <property type="entry name" value="PROTEIN_KINASE_ST"/>
    <property type="match status" value="1"/>
</dbReference>
<dbReference type="GO" id="GO:0005524">
    <property type="term" value="F:ATP binding"/>
    <property type="evidence" value="ECO:0007669"/>
    <property type="project" value="InterPro"/>
</dbReference>
<dbReference type="InterPro" id="IPR011889">
    <property type="entry name" value="Liste_lipo_26"/>
</dbReference>
<comment type="caution">
    <text evidence="3">The sequence shown here is derived from an EMBL/GenBank/DDBJ whole genome shotgun (WGS) entry which is preliminary data.</text>
</comment>
<dbReference type="InterPro" id="IPR011009">
    <property type="entry name" value="Kinase-like_dom_sf"/>
</dbReference>
<accession>A0A9W7L2R0</accession>
<dbReference type="PROSITE" id="PS50011">
    <property type="entry name" value="PROTEIN_KINASE_DOM"/>
    <property type="match status" value="1"/>
</dbReference>
<feature type="compositionally biased region" description="Basic and acidic residues" evidence="1">
    <location>
        <begin position="621"/>
        <end position="653"/>
    </location>
</feature>
<dbReference type="InterPro" id="IPR001245">
    <property type="entry name" value="Ser-Thr/Tyr_kinase_cat_dom"/>
</dbReference>
<evidence type="ECO:0000256" key="1">
    <source>
        <dbReference type="SAM" id="MobiDB-lite"/>
    </source>
</evidence>
<dbReference type="Gene3D" id="1.10.510.10">
    <property type="entry name" value="Transferase(Phosphotransferase) domain 1"/>
    <property type="match status" value="1"/>
</dbReference>
<dbReference type="SUPFAM" id="SSF141571">
    <property type="entry name" value="Pentapeptide repeat-like"/>
    <property type="match status" value="1"/>
</dbReference>
<reference evidence="4" key="1">
    <citation type="journal article" date="2023" name="Commun. Biol.">
        <title>Genome analysis of Parmales, the sister group of diatoms, reveals the evolutionary specialization of diatoms from phago-mixotrophs to photoautotrophs.</title>
        <authorList>
            <person name="Ban H."/>
            <person name="Sato S."/>
            <person name="Yoshikawa S."/>
            <person name="Yamada K."/>
            <person name="Nakamura Y."/>
            <person name="Ichinomiya M."/>
            <person name="Sato N."/>
            <person name="Blanc-Mathieu R."/>
            <person name="Endo H."/>
            <person name="Kuwata A."/>
            <person name="Ogata H."/>
        </authorList>
    </citation>
    <scope>NUCLEOTIDE SEQUENCE [LARGE SCALE GENOMIC DNA]</scope>
</reference>